<reference evidence="2" key="1">
    <citation type="submission" date="2020-07" db="EMBL/GenBank/DDBJ databases">
        <authorList>
            <person name="Lin J."/>
        </authorList>
    </citation>
    <scope>NUCLEOTIDE SEQUENCE</scope>
</reference>
<proteinExistence type="predicted"/>
<dbReference type="EMBL" id="LR862143">
    <property type="protein sequence ID" value="CAD1824140.1"/>
    <property type="molecule type" value="Genomic_DNA"/>
</dbReference>
<feature type="compositionally biased region" description="Basic residues" evidence="1">
    <location>
        <begin position="30"/>
        <end position="39"/>
    </location>
</feature>
<name>A0A6V7NZW9_ANACO</name>
<feature type="region of interest" description="Disordered" evidence="1">
    <location>
        <begin position="80"/>
        <end position="113"/>
    </location>
</feature>
<organism evidence="2">
    <name type="scientific">Ananas comosus var. bracteatus</name>
    <name type="common">red pineapple</name>
    <dbReference type="NCBI Taxonomy" id="296719"/>
    <lineage>
        <taxon>Eukaryota</taxon>
        <taxon>Viridiplantae</taxon>
        <taxon>Streptophyta</taxon>
        <taxon>Embryophyta</taxon>
        <taxon>Tracheophyta</taxon>
        <taxon>Spermatophyta</taxon>
        <taxon>Magnoliopsida</taxon>
        <taxon>Liliopsida</taxon>
        <taxon>Poales</taxon>
        <taxon>Bromeliaceae</taxon>
        <taxon>Bromelioideae</taxon>
        <taxon>Ananas</taxon>
    </lineage>
</organism>
<evidence type="ECO:0000256" key="1">
    <source>
        <dbReference type="SAM" id="MobiDB-lite"/>
    </source>
</evidence>
<feature type="region of interest" description="Disordered" evidence="1">
    <location>
        <begin position="1"/>
        <end position="47"/>
    </location>
</feature>
<gene>
    <name evidence="2" type="ORF">CB5_LOCUS7351</name>
</gene>
<feature type="compositionally biased region" description="Basic and acidic residues" evidence="1">
    <location>
        <begin position="1"/>
        <end position="23"/>
    </location>
</feature>
<sequence length="259" mass="26791">MITEASEKLIGEEKPPQDRRGEKIGGGLLRPHHRRRRHRPPVDGGVERELGRVEARQLDDLAEEVVVVGGGGGGGVGVGGKEEAGVHGGGAGGGGADLARGGGGGEGGRGRAAASSGKLRAAAGPLTQSAAASWARAAISGVGKVPSQMRVFFRGSRISDTHFPHARMRTPRYDGCRVLPAPRPRFVGAPGLVAALELGGDIALLPGSAESAPPLCVISALAGVVSLKFVLARFGRSGLLYIVFTERKRREMGFCFRVN</sequence>
<accession>A0A6V7NZW9</accession>
<evidence type="ECO:0000313" key="2">
    <source>
        <dbReference type="EMBL" id="CAD1824140.1"/>
    </source>
</evidence>
<dbReference type="AlphaFoldDB" id="A0A6V7NZW9"/>
<protein>
    <submittedName>
        <fullName evidence="2">Uncharacterized protein</fullName>
    </submittedName>
</protein>
<feature type="compositionally biased region" description="Gly residues" evidence="1">
    <location>
        <begin position="86"/>
        <end position="107"/>
    </location>
</feature>